<feature type="transmembrane region" description="Helical" evidence="8">
    <location>
        <begin position="117"/>
        <end position="138"/>
    </location>
</feature>
<keyword evidence="6 8" id="KW-1133">Transmembrane helix</keyword>
<feature type="transmembrane region" description="Helical" evidence="8">
    <location>
        <begin position="33"/>
        <end position="54"/>
    </location>
</feature>
<dbReference type="PANTHER" id="PTHR36122">
    <property type="entry name" value="NICOTINAMIDE RIBOSIDE TRANSPORTER PNUC"/>
    <property type="match status" value="1"/>
</dbReference>
<evidence type="ECO:0000256" key="6">
    <source>
        <dbReference type="ARBA" id="ARBA00022989"/>
    </source>
</evidence>
<protein>
    <submittedName>
        <fullName evidence="9">Nicotinamide riboside transporter PnuC</fullName>
    </submittedName>
</protein>
<keyword evidence="4" id="KW-1003">Cell membrane</keyword>
<dbReference type="PANTHER" id="PTHR36122:SF2">
    <property type="entry name" value="NICOTINAMIDE RIBOSIDE TRANSPORTER PNUC"/>
    <property type="match status" value="1"/>
</dbReference>
<dbReference type="Proteomes" id="UP000466388">
    <property type="component" value="Unassembled WGS sequence"/>
</dbReference>
<keyword evidence="10" id="KW-1185">Reference proteome</keyword>
<dbReference type="NCBIfam" id="TIGR01528">
    <property type="entry name" value="NMN_trans_PnuC"/>
    <property type="match status" value="1"/>
</dbReference>
<evidence type="ECO:0000256" key="3">
    <source>
        <dbReference type="ARBA" id="ARBA00022448"/>
    </source>
</evidence>
<evidence type="ECO:0000313" key="10">
    <source>
        <dbReference type="Proteomes" id="UP000466388"/>
    </source>
</evidence>
<accession>A0A7X2XTN2</accession>
<dbReference type="AlphaFoldDB" id="A0A7X2XTN2"/>
<comment type="similarity">
    <text evidence="2">Belongs to the nicotinamide ribonucleoside (NR) uptake permease (TC 4.B.1) family.</text>
</comment>
<comment type="subcellular location">
    <subcellularLocation>
        <location evidence="1">Cell membrane</location>
        <topology evidence="1">Multi-pass membrane protein</topology>
    </subcellularLocation>
</comment>
<evidence type="ECO:0000256" key="4">
    <source>
        <dbReference type="ARBA" id="ARBA00022475"/>
    </source>
</evidence>
<dbReference type="GO" id="GO:0005886">
    <property type="term" value="C:plasma membrane"/>
    <property type="evidence" value="ECO:0007669"/>
    <property type="project" value="UniProtKB-SubCell"/>
</dbReference>
<comment type="caution">
    <text evidence="9">The sequence shown here is derived from an EMBL/GenBank/DDBJ whole genome shotgun (WGS) entry which is preliminary data.</text>
</comment>
<evidence type="ECO:0000256" key="7">
    <source>
        <dbReference type="ARBA" id="ARBA00023136"/>
    </source>
</evidence>
<feature type="transmembrane region" description="Helical" evidence="8">
    <location>
        <begin position="7"/>
        <end position="27"/>
    </location>
</feature>
<reference evidence="9 10" key="1">
    <citation type="submission" date="2019-11" db="EMBL/GenBank/DDBJ databases">
        <title>Lactobacillus sp. nov. CRM56-3, isolated from fermented tea leaves.</title>
        <authorList>
            <person name="Phuengjayaem S."/>
            <person name="Tanasupawat S."/>
        </authorList>
    </citation>
    <scope>NUCLEOTIDE SEQUENCE [LARGE SCALE GENOMIC DNA]</scope>
    <source>
        <strain evidence="9 10">CRM56-3</strain>
    </source>
</reference>
<evidence type="ECO:0000256" key="8">
    <source>
        <dbReference type="SAM" id="Phobius"/>
    </source>
</evidence>
<dbReference type="InterPro" id="IPR006419">
    <property type="entry name" value="NMN_transpt_PnuC"/>
</dbReference>
<sequence>MSELKGWQTIVWAIFAFGFGFQTNIWLSSPITLLTTITYVATLVGLLCTCAMAAGKAINGLLGFISAFGFIYVNWTAGHYASVLDQLIFVVLIDAPLMFTWKTWGQRFQAKVKSLNGKGYVVSIIGMLIAWAILYPIYVELGDSNPVWDSLVLAIGATASLLCTLHFAQQADFWFGEDLFNIVLWFTALQGGYSQAALAMLVSTLMYFSTAVYSRFFSPWHEARVVIKAKRQTNTNLKTNEING</sequence>
<dbReference type="EMBL" id="WNJO01000002">
    <property type="protein sequence ID" value="MTV81473.1"/>
    <property type="molecule type" value="Genomic_DNA"/>
</dbReference>
<proteinExistence type="inferred from homology"/>
<organism evidence="9 10">
    <name type="scientific">Secundilactobacillus folii</name>
    <dbReference type="NCBI Taxonomy" id="2678357"/>
    <lineage>
        <taxon>Bacteria</taxon>
        <taxon>Bacillati</taxon>
        <taxon>Bacillota</taxon>
        <taxon>Bacilli</taxon>
        <taxon>Lactobacillales</taxon>
        <taxon>Lactobacillaceae</taxon>
        <taxon>Secundilactobacillus</taxon>
    </lineage>
</organism>
<evidence type="ECO:0000313" key="9">
    <source>
        <dbReference type="EMBL" id="MTV81473.1"/>
    </source>
</evidence>
<keyword evidence="5 8" id="KW-0812">Transmembrane</keyword>
<evidence type="ECO:0000256" key="5">
    <source>
        <dbReference type="ARBA" id="ARBA00022692"/>
    </source>
</evidence>
<keyword evidence="7 8" id="KW-0472">Membrane</keyword>
<feature type="transmembrane region" description="Helical" evidence="8">
    <location>
        <begin position="180"/>
        <end position="208"/>
    </location>
</feature>
<dbReference type="Pfam" id="PF04973">
    <property type="entry name" value="NMN_transporter"/>
    <property type="match status" value="1"/>
</dbReference>
<dbReference type="GO" id="GO:0034257">
    <property type="term" value="F:nicotinamide riboside transmembrane transporter activity"/>
    <property type="evidence" value="ECO:0007669"/>
    <property type="project" value="InterPro"/>
</dbReference>
<evidence type="ECO:0000256" key="2">
    <source>
        <dbReference type="ARBA" id="ARBA00006669"/>
    </source>
</evidence>
<evidence type="ECO:0000256" key="1">
    <source>
        <dbReference type="ARBA" id="ARBA00004651"/>
    </source>
</evidence>
<keyword evidence="3" id="KW-0813">Transport</keyword>
<name>A0A7X2XTN2_9LACO</name>
<gene>
    <name evidence="9" type="ORF">GM612_02235</name>
</gene>
<feature type="transmembrane region" description="Helical" evidence="8">
    <location>
        <begin position="61"/>
        <end position="81"/>
    </location>
</feature>
<feature type="transmembrane region" description="Helical" evidence="8">
    <location>
        <begin position="150"/>
        <end position="168"/>
    </location>
</feature>